<dbReference type="Gene3D" id="3.30.70.1070">
    <property type="entry name" value="Sporulation related repeat"/>
    <property type="match status" value="1"/>
</dbReference>
<dbReference type="EMBL" id="JAPFQI010000008">
    <property type="protein sequence ID" value="MCW8086298.1"/>
    <property type="molecule type" value="Genomic_DNA"/>
</dbReference>
<dbReference type="InterPro" id="IPR036680">
    <property type="entry name" value="SPOR-like_sf"/>
</dbReference>
<keyword evidence="4" id="KW-1185">Reference proteome</keyword>
<dbReference type="Proteomes" id="UP001526430">
    <property type="component" value="Unassembled WGS sequence"/>
</dbReference>
<reference evidence="3 4" key="1">
    <citation type="submission" date="2022-10" db="EMBL/GenBank/DDBJ databases">
        <title>Roseococcus glaciei nov., sp. nov., isolated from glacier.</title>
        <authorList>
            <person name="Liu Q."/>
            <person name="Xin Y.-H."/>
        </authorList>
    </citation>
    <scope>NUCLEOTIDE SEQUENCE [LARGE SCALE GENOMIC DNA]</scope>
    <source>
        <strain evidence="3 4">MDT2-1-1</strain>
    </source>
</reference>
<protein>
    <submittedName>
        <fullName evidence="3">SPOR domain-containing protein</fullName>
    </submittedName>
</protein>
<organism evidence="3 4">
    <name type="scientific">Sabulicella glaciei</name>
    <dbReference type="NCBI Taxonomy" id="2984948"/>
    <lineage>
        <taxon>Bacteria</taxon>
        <taxon>Pseudomonadati</taxon>
        <taxon>Pseudomonadota</taxon>
        <taxon>Alphaproteobacteria</taxon>
        <taxon>Acetobacterales</taxon>
        <taxon>Acetobacteraceae</taxon>
        <taxon>Sabulicella</taxon>
    </lineage>
</organism>
<feature type="domain" description="SPOR" evidence="2">
    <location>
        <begin position="130"/>
        <end position="216"/>
    </location>
</feature>
<dbReference type="Pfam" id="PF05036">
    <property type="entry name" value="SPOR"/>
    <property type="match status" value="1"/>
</dbReference>
<evidence type="ECO:0000313" key="4">
    <source>
        <dbReference type="Proteomes" id="UP001526430"/>
    </source>
</evidence>
<gene>
    <name evidence="3" type="ORF">OF850_11715</name>
</gene>
<dbReference type="PROSITE" id="PS51724">
    <property type="entry name" value="SPOR"/>
    <property type="match status" value="1"/>
</dbReference>
<sequence length="216" mass="22492">MIGGGLCASVALAALIIWLVGQWGPRGIPVIEPDGRPFKVRPDNPGGIVVPNQGERIFERHSSRPGENAAVARLAPGPEAPRFEVLRAQQEPRPATPSAPATAAPSAQPRLAAPVAAPAPTPAPERAAAPVATGRVMVQIAATRSEEGARAEWDRLVRRAPELQGRSPVILRVDSGAGQPPIFRVRTGGFPDAAAARSFCESLRVRNVACNVAAAG</sequence>
<dbReference type="SUPFAM" id="SSF110997">
    <property type="entry name" value="Sporulation related repeat"/>
    <property type="match status" value="1"/>
</dbReference>
<feature type="region of interest" description="Disordered" evidence="1">
    <location>
        <begin position="89"/>
        <end position="130"/>
    </location>
</feature>
<name>A0ABT3NVT1_9PROT</name>
<comment type="caution">
    <text evidence="3">The sequence shown here is derived from an EMBL/GenBank/DDBJ whole genome shotgun (WGS) entry which is preliminary data.</text>
</comment>
<dbReference type="InterPro" id="IPR007730">
    <property type="entry name" value="SPOR-like_dom"/>
</dbReference>
<evidence type="ECO:0000259" key="2">
    <source>
        <dbReference type="PROSITE" id="PS51724"/>
    </source>
</evidence>
<evidence type="ECO:0000256" key="1">
    <source>
        <dbReference type="SAM" id="MobiDB-lite"/>
    </source>
</evidence>
<evidence type="ECO:0000313" key="3">
    <source>
        <dbReference type="EMBL" id="MCW8086298.1"/>
    </source>
</evidence>
<accession>A0ABT3NVT1</accession>
<proteinExistence type="predicted"/>
<feature type="compositionally biased region" description="Low complexity" evidence="1">
    <location>
        <begin position="92"/>
        <end position="116"/>
    </location>
</feature>